<dbReference type="CDD" id="cd06222">
    <property type="entry name" value="RNase_H_like"/>
    <property type="match status" value="1"/>
</dbReference>
<dbReference type="Pfam" id="PF00069">
    <property type="entry name" value="Pkinase"/>
    <property type="match status" value="1"/>
</dbReference>
<dbReference type="GO" id="GO:0004672">
    <property type="term" value="F:protein kinase activity"/>
    <property type="evidence" value="ECO:0007669"/>
    <property type="project" value="InterPro"/>
</dbReference>
<sequence length="457" mass="51875">MFAAEGSSGQVFLCKNMLDQHEYALKKIFIEEDDDEEKILEEARIMARLDHPHVVRYYQVWRGDNSYSFEKFAGEFDSLSDDSSGKRDPSRSCIYILMEYCPKTLETVFREGISEEIALRYFRQIVEGLDYIHSQGLIHRDICSQNLFLNSEKQIKIGDFGLAKFMQVNDDGAFGLLSSNDYGHHFYKSPEMMKNSWITQKSDIYSLGVLLFGLLYPSATEARRIEKLNKLHKSLIFPDDWKYSDLTTWIQDLMAKDPSVRPSTVDILASGQLWATADDVQVQQLKKENLQLKEQLQQATSEDCSSLEKALETYEIALGQQLNQEKTTLFFNSNTPQDIEDNIKHKFRAEVIHQHETYLGLASLVGQSCQAGVGVVIREHVGKVIAALSKQFQQLLGPLEIEAKAMEVGVSFAWDVGIREVILESDSKIVFDALLGLCTPPMIISYLSWGISTAPGF</sequence>
<dbReference type="GO" id="GO:0004523">
    <property type="term" value="F:RNA-DNA hybrid ribonuclease activity"/>
    <property type="evidence" value="ECO:0007669"/>
    <property type="project" value="InterPro"/>
</dbReference>
<dbReference type="InterPro" id="IPR008266">
    <property type="entry name" value="Tyr_kinase_AS"/>
</dbReference>
<dbReference type="InterPro" id="IPR000719">
    <property type="entry name" value="Prot_kinase_dom"/>
</dbReference>
<keyword evidence="3" id="KW-0418">Kinase</keyword>
<dbReference type="PROSITE" id="PS50011">
    <property type="entry name" value="PROTEIN_KINASE_DOM"/>
    <property type="match status" value="1"/>
</dbReference>
<dbReference type="Pfam" id="PF13456">
    <property type="entry name" value="RVT_3"/>
    <property type="match status" value="1"/>
</dbReference>
<dbReference type="GO" id="GO:0005634">
    <property type="term" value="C:nucleus"/>
    <property type="evidence" value="ECO:0007669"/>
    <property type="project" value="TreeGrafter"/>
</dbReference>
<name>A0AAW2BA53_9ROSI</name>
<accession>A0AAW2BA53</accession>
<dbReference type="PANTHER" id="PTHR11042">
    <property type="entry name" value="EUKARYOTIC TRANSLATION INITIATION FACTOR 2-ALPHA KINASE EIF2-ALPHA KINASE -RELATED"/>
    <property type="match status" value="1"/>
</dbReference>
<organism evidence="6 7">
    <name type="scientific">Lithocarpus litseifolius</name>
    <dbReference type="NCBI Taxonomy" id="425828"/>
    <lineage>
        <taxon>Eukaryota</taxon>
        <taxon>Viridiplantae</taxon>
        <taxon>Streptophyta</taxon>
        <taxon>Embryophyta</taxon>
        <taxon>Tracheophyta</taxon>
        <taxon>Spermatophyta</taxon>
        <taxon>Magnoliopsida</taxon>
        <taxon>eudicotyledons</taxon>
        <taxon>Gunneridae</taxon>
        <taxon>Pentapetalae</taxon>
        <taxon>rosids</taxon>
        <taxon>fabids</taxon>
        <taxon>Fagales</taxon>
        <taxon>Fagaceae</taxon>
        <taxon>Lithocarpus</taxon>
    </lineage>
</organism>
<evidence type="ECO:0000313" key="7">
    <source>
        <dbReference type="Proteomes" id="UP001459277"/>
    </source>
</evidence>
<evidence type="ECO:0000256" key="1">
    <source>
        <dbReference type="ARBA" id="ARBA00022679"/>
    </source>
</evidence>
<evidence type="ECO:0000313" key="6">
    <source>
        <dbReference type="EMBL" id="KAK9981922.1"/>
    </source>
</evidence>
<keyword evidence="7" id="KW-1185">Reference proteome</keyword>
<reference evidence="6 7" key="1">
    <citation type="submission" date="2024-01" db="EMBL/GenBank/DDBJ databases">
        <title>A telomere-to-telomere, gap-free genome of sweet tea (Lithocarpus litseifolius).</title>
        <authorList>
            <person name="Zhou J."/>
        </authorList>
    </citation>
    <scope>NUCLEOTIDE SEQUENCE [LARGE SCALE GENOMIC DNA]</scope>
    <source>
        <strain evidence="6">Zhou-2022a</strain>
        <tissue evidence="6">Leaf</tissue>
    </source>
</reference>
<dbReference type="AlphaFoldDB" id="A0AAW2BA53"/>
<protein>
    <recommendedName>
        <fullName evidence="5">Protein kinase domain-containing protein</fullName>
    </recommendedName>
</protein>
<evidence type="ECO:0000256" key="3">
    <source>
        <dbReference type="ARBA" id="ARBA00022777"/>
    </source>
</evidence>
<dbReference type="InterPro" id="IPR050339">
    <property type="entry name" value="CC_SR_Kinase"/>
</dbReference>
<gene>
    <name evidence="6" type="ORF">SO802_035215</name>
</gene>
<keyword evidence="1" id="KW-0808">Transferase</keyword>
<comment type="caution">
    <text evidence="6">The sequence shown here is derived from an EMBL/GenBank/DDBJ whole genome shotgun (WGS) entry which is preliminary data.</text>
</comment>
<dbReference type="InterPro" id="IPR002156">
    <property type="entry name" value="RNaseH_domain"/>
</dbReference>
<dbReference type="SUPFAM" id="SSF56112">
    <property type="entry name" value="Protein kinase-like (PK-like)"/>
    <property type="match status" value="1"/>
</dbReference>
<evidence type="ECO:0000256" key="4">
    <source>
        <dbReference type="ARBA" id="ARBA00022840"/>
    </source>
</evidence>
<dbReference type="InterPro" id="IPR044730">
    <property type="entry name" value="RNase_H-like_dom_plant"/>
</dbReference>
<dbReference type="GO" id="GO:0003676">
    <property type="term" value="F:nucleic acid binding"/>
    <property type="evidence" value="ECO:0007669"/>
    <property type="project" value="InterPro"/>
</dbReference>
<evidence type="ECO:0000256" key="2">
    <source>
        <dbReference type="ARBA" id="ARBA00022741"/>
    </source>
</evidence>
<feature type="domain" description="Protein kinase" evidence="5">
    <location>
        <begin position="1"/>
        <end position="275"/>
    </location>
</feature>
<dbReference type="PROSITE" id="PS00109">
    <property type="entry name" value="PROTEIN_KINASE_TYR"/>
    <property type="match status" value="1"/>
</dbReference>
<dbReference type="Proteomes" id="UP001459277">
    <property type="component" value="Unassembled WGS sequence"/>
</dbReference>
<dbReference type="Gene3D" id="1.10.510.10">
    <property type="entry name" value="Transferase(Phosphotransferase) domain 1"/>
    <property type="match status" value="1"/>
</dbReference>
<dbReference type="GO" id="GO:0005737">
    <property type="term" value="C:cytoplasm"/>
    <property type="evidence" value="ECO:0007669"/>
    <property type="project" value="TreeGrafter"/>
</dbReference>
<evidence type="ECO:0000259" key="5">
    <source>
        <dbReference type="PROSITE" id="PS50011"/>
    </source>
</evidence>
<keyword evidence="2" id="KW-0547">Nucleotide-binding</keyword>
<keyword evidence="4" id="KW-0067">ATP-binding</keyword>
<dbReference type="EMBL" id="JAZDWU010000195">
    <property type="protein sequence ID" value="KAK9981922.1"/>
    <property type="molecule type" value="Genomic_DNA"/>
</dbReference>
<dbReference type="InterPro" id="IPR011009">
    <property type="entry name" value="Kinase-like_dom_sf"/>
</dbReference>
<proteinExistence type="predicted"/>
<dbReference type="Gene3D" id="3.30.200.20">
    <property type="entry name" value="Phosphorylase Kinase, domain 1"/>
    <property type="match status" value="1"/>
</dbReference>
<dbReference type="GO" id="GO:0005524">
    <property type="term" value="F:ATP binding"/>
    <property type="evidence" value="ECO:0007669"/>
    <property type="project" value="UniProtKB-KW"/>
</dbReference>